<proteinExistence type="predicted"/>
<accession>A0A3P7ZBC6</accession>
<dbReference type="Proteomes" id="UP000050761">
    <property type="component" value="Unassembled WGS sequence"/>
</dbReference>
<organism evidence="2">
    <name type="scientific">Heligmosomoides polygyrus</name>
    <name type="common">Parasitic roundworm</name>
    <dbReference type="NCBI Taxonomy" id="6339"/>
    <lineage>
        <taxon>Eukaryota</taxon>
        <taxon>Metazoa</taxon>
        <taxon>Ecdysozoa</taxon>
        <taxon>Nematoda</taxon>
        <taxon>Chromadorea</taxon>
        <taxon>Rhabditida</taxon>
        <taxon>Rhabditina</taxon>
        <taxon>Rhabditomorpha</taxon>
        <taxon>Strongyloidea</taxon>
        <taxon>Heligmosomidae</taxon>
        <taxon>Heligmosomoides</taxon>
    </lineage>
</organism>
<dbReference type="AlphaFoldDB" id="A0A3P7ZBC6"/>
<protein>
    <submittedName>
        <fullName evidence="4">G_PROTEIN_RECEP_F1_2 domain-containing protein</fullName>
    </submittedName>
</protein>
<name>A0A3P7ZBC6_HELPZ</name>
<sequence length="275" mass="31550">MDFTTIIPISEKLTTMRWNMYIYNLEGFIILLVNVPLVLTIILLPRLRERKEFAMIAGLAIGDLIYTVGYMAVSIRRIFEIDYDRNGKIRDDNQGQLRERRGIHGVLHRVWSSCSGERVWSMCVDATYPGLRSAIALNRGGCVILSALIYSIVAVLVYKNFSRSNINRGCTKLSNQQLKNVVNGTVTMGLCVVNAVALLLVPDILITFSTFNTSSTLYLLFYSLILNKIMVNFILFVTRHREFQRVFSDLLHAKWRSIRSTDFRNSRVTSRVNYF</sequence>
<gene>
    <name evidence="2" type="ORF">HPBE_LOCUS9587</name>
</gene>
<dbReference type="OrthoDB" id="5811993at2759"/>
<feature type="transmembrane region" description="Helical" evidence="1">
    <location>
        <begin position="136"/>
        <end position="158"/>
    </location>
</feature>
<feature type="transmembrane region" description="Helical" evidence="1">
    <location>
        <begin position="20"/>
        <end position="44"/>
    </location>
</feature>
<reference evidence="2 3" key="1">
    <citation type="submission" date="2018-11" db="EMBL/GenBank/DDBJ databases">
        <authorList>
            <consortium name="Pathogen Informatics"/>
        </authorList>
    </citation>
    <scope>NUCLEOTIDE SEQUENCE [LARGE SCALE GENOMIC DNA]</scope>
</reference>
<dbReference type="WBParaSite" id="HPBE_0000958601-mRNA-1">
    <property type="protein sequence ID" value="HPBE_0000958601-mRNA-1"/>
    <property type="gene ID" value="HPBE_0000958601"/>
</dbReference>
<keyword evidence="3" id="KW-1185">Reference proteome</keyword>
<evidence type="ECO:0000313" key="3">
    <source>
        <dbReference type="Proteomes" id="UP000050761"/>
    </source>
</evidence>
<keyword evidence="1" id="KW-0472">Membrane</keyword>
<keyword evidence="1" id="KW-1133">Transmembrane helix</keyword>
<reference evidence="4" key="2">
    <citation type="submission" date="2019-09" db="UniProtKB">
        <authorList>
            <consortium name="WormBaseParasite"/>
        </authorList>
    </citation>
    <scope>IDENTIFICATION</scope>
</reference>
<dbReference type="EMBL" id="UZAH01026486">
    <property type="protein sequence ID" value="VDO81414.1"/>
    <property type="molecule type" value="Genomic_DNA"/>
</dbReference>
<evidence type="ECO:0000313" key="2">
    <source>
        <dbReference type="EMBL" id="VDO81414.1"/>
    </source>
</evidence>
<evidence type="ECO:0000256" key="1">
    <source>
        <dbReference type="SAM" id="Phobius"/>
    </source>
</evidence>
<keyword evidence="1" id="KW-0812">Transmembrane</keyword>
<feature type="transmembrane region" description="Helical" evidence="1">
    <location>
        <begin position="181"/>
        <end position="205"/>
    </location>
</feature>
<evidence type="ECO:0000313" key="4">
    <source>
        <dbReference type="WBParaSite" id="HPBE_0000958601-mRNA-1"/>
    </source>
</evidence>
<feature type="transmembrane region" description="Helical" evidence="1">
    <location>
        <begin position="53"/>
        <end position="73"/>
    </location>
</feature>
<feature type="transmembrane region" description="Helical" evidence="1">
    <location>
        <begin position="217"/>
        <end position="237"/>
    </location>
</feature>